<dbReference type="PROSITE" id="PS50231">
    <property type="entry name" value="RICIN_B_LECTIN"/>
    <property type="match status" value="1"/>
</dbReference>
<keyword evidence="1" id="KW-0732">Signal</keyword>
<dbReference type="OrthoDB" id="4248446at2"/>
<evidence type="ECO:0000313" key="3">
    <source>
        <dbReference type="EMBL" id="SFC80174.1"/>
    </source>
</evidence>
<organism evidence="3 4">
    <name type="scientific">Streptomyces aidingensis</name>
    <dbReference type="NCBI Taxonomy" id="910347"/>
    <lineage>
        <taxon>Bacteria</taxon>
        <taxon>Bacillati</taxon>
        <taxon>Actinomycetota</taxon>
        <taxon>Actinomycetes</taxon>
        <taxon>Kitasatosporales</taxon>
        <taxon>Streptomycetaceae</taxon>
        <taxon>Streptomyces</taxon>
    </lineage>
</organism>
<dbReference type="InterPro" id="IPR035992">
    <property type="entry name" value="Ricin_B-like_lectins"/>
</dbReference>
<sequence>MKQAAKAAMTAAVSLGVLTTSVLAGSGQAVAQSGVALKNIGMDGYVLDNDRGGSTDSSVLVYERNGGANQTWNITPAGRNPVQIQQNIGGEPLCVAAVPTSGIVEVSMQQCDNGGVTFWIEVKVGDNAYVYRSRTNGGCLTATRENAPVELTECDYSEQYQQWKKDYVV</sequence>
<dbReference type="InterPro" id="IPR000772">
    <property type="entry name" value="Ricin_B_lectin"/>
</dbReference>
<dbReference type="SUPFAM" id="SSF50370">
    <property type="entry name" value="Ricin B-like lectins"/>
    <property type="match status" value="1"/>
</dbReference>
<dbReference type="Proteomes" id="UP000199207">
    <property type="component" value="Unassembled WGS sequence"/>
</dbReference>
<evidence type="ECO:0000313" key="4">
    <source>
        <dbReference type="Proteomes" id="UP000199207"/>
    </source>
</evidence>
<name>A0A1I1M488_9ACTN</name>
<evidence type="ECO:0000259" key="2">
    <source>
        <dbReference type="Pfam" id="PF00652"/>
    </source>
</evidence>
<accession>A0A1I1M488</accession>
<dbReference type="RefSeq" id="WP_093838985.1">
    <property type="nucleotide sequence ID" value="NZ_FOLM01000006.1"/>
</dbReference>
<dbReference type="EMBL" id="FOLM01000006">
    <property type="protein sequence ID" value="SFC80174.1"/>
    <property type="molecule type" value="Genomic_DNA"/>
</dbReference>
<feature type="domain" description="Ricin B lectin" evidence="2">
    <location>
        <begin position="36"/>
        <end position="163"/>
    </location>
</feature>
<dbReference type="Pfam" id="PF00652">
    <property type="entry name" value="Ricin_B_lectin"/>
    <property type="match status" value="1"/>
</dbReference>
<keyword evidence="3" id="KW-0430">Lectin</keyword>
<dbReference type="GO" id="GO:0030246">
    <property type="term" value="F:carbohydrate binding"/>
    <property type="evidence" value="ECO:0007669"/>
    <property type="project" value="UniProtKB-KW"/>
</dbReference>
<keyword evidence="4" id="KW-1185">Reference proteome</keyword>
<dbReference type="CDD" id="cd00161">
    <property type="entry name" value="beta-trefoil_Ricin-like"/>
    <property type="match status" value="1"/>
</dbReference>
<reference evidence="3 4" key="1">
    <citation type="submission" date="2016-10" db="EMBL/GenBank/DDBJ databases">
        <authorList>
            <person name="de Groot N.N."/>
        </authorList>
    </citation>
    <scope>NUCLEOTIDE SEQUENCE [LARGE SCALE GENOMIC DNA]</scope>
    <source>
        <strain evidence="3 4">CGMCC 4.5739</strain>
    </source>
</reference>
<dbReference type="AlphaFoldDB" id="A0A1I1M488"/>
<feature type="chain" id="PRO_5038529809" evidence="1">
    <location>
        <begin position="25"/>
        <end position="169"/>
    </location>
</feature>
<protein>
    <submittedName>
        <fullName evidence="3">Ricin-type beta-trefoil lectin domain-containing protein</fullName>
    </submittedName>
</protein>
<proteinExistence type="predicted"/>
<feature type="signal peptide" evidence="1">
    <location>
        <begin position="1"/>
        <end position="24"/>
    </location>
</feature>
<evidence type="ECO:0000256" key="1">
    <source>
        <dbReference type="SAM" id="SignalP"/>
    </source>
</evidence>
<dbReference type="Gene3D" id="2.80.10.50">
    <property type="match status" value="1"/>
</dbReference>
<gene>
    <name evidence="3" type="ORF">SAMN05421773_10694</name>
</gene>